<protein>
    <recommendedName>
        <fullName evidence="1">SGNH hydrolase-type esterase domain-containing protein</fullName>
    </recommendedName>
</protein>
<evidence type="ECO:0000313" key="3">
    <source>
        <dbReference type="Proteomes" id="UP000282087"/>
    </source>
</evidence>
<reference evidence="2 3" key="1">
    <citation type="submission" date="2018-06" db="EMBL/GenBank/DDBJ databases">
        <title>Comparative genomics of downy mildews reveals potential adaptations to biotrophy.</title>
        <authorList>
            <person name="Fletcher K."/>
            <person name="Klosterman S.J."/>
            <person name="Derevnina L."/>
            <person name="Martin F."/>
            <person name="Koike S."/>
            <person name="Reyes Chin-Wo S."/>
            <person name="Mou B."/>
            <person name="Michelmore R."/>
        </authorList>
    </citation>
    <scope>NUCLEOTIDE SEQUENCE [LARGE SCALE GENOMIC DNA]</scope>
    <source>
        <strain evidence="2 3">R14</strain>
    </source>
</reference>
<comment type="caution">
    <text evidence="2">The sequence shown here is derived from an EMBL/GenBank/DDBJ whole genome shotgun (WGS) entry which is preliminary data.</text>
</comment>
<dbReference type="OrthoDB" id="671439at2759"/>
<dbReference type="Proteomes" id="UP000282087">
    <property type="component" value="Unassembled WGS sequence"/>
</dbReference>
<sequence length="272" mass="30871">MRVTRERTVCLFFSKMWLTSIFGDQVKVPQITSMGLTLSSERRPVFYFIGDSITEQGSILCTSGFINILQDHYVRSVDCINRGLSGYNSKWVQKYAMPIYAKELQTNYSASFITIFLGANDAALEHGHDKAQYVSLQDYRTNLQKILQTVKPLLAPDGQVLLITPPCVIDSMRDNDRSNASAGKYAKVCVDLATAEHVHVLDLHTYFNTTFPDEHVRKTYFVDGLHFSKKGNEEVGKLLGIAINGIFDREEVDKFNKWQLPDWHDLVPHAEA</sequence>
<dbReference type="SUPFAM" id="SSF52266">
    <property type="entry name" value="SGNH hydrolase"/>
    <property type="match status" value="1"/>
</dbReference>
<evidence type="ECO:0000313" key="2">
    <source>
        <dbReference type="EMBL" id="RMX70180.1"/>
    </source>
</evidence>
<dbReference type="EMBL" id="QLLG01000005">
    <property type="protein sequence ID" value="RMX70180.1"/>
    <property type="molecule type" value="Genomic_DNA"/>
</dbReference>
<dbReference type="VEuPathDB" id="FungiDB:DD237_007121"/>
<dbReference type="AlphaFoldDB" id="A0A3M6VWU4"/>
<gene>
    <name evidence="2" type="ORF">DD238_000982</name>
</gene>
<dbReference type="InterPro" id="IPR045136">
    <property type="entry name" value="Iah1-like"/>
</dbReference>
<accession>A0A3M6VWU4</accession>
<dbReference type="PANTHER" id="PTHR14209:SF19">
    <property type="entry name" value="ISOAMYL ACETATE-HYDROLYZING ESTERASE 1 HOMOLOG"/>
    <property type="match status" value="1"/>
</dbReference>
<dbReference type="InterPro" id="IPR036514">
    <property type="entry name" value="SGNH_hydro_sf"/>
</dbReference>
<name>A0A3M6VWU4_9STRA</name>
<dbReference type="STRING" id="542832.A0A3M6VWU4"/>
<dbReference type="Pfam" id="PF13472">
    <property type="entry name" value="Lipase_GDSL_2"/>
    <property type="match status" value="1"/>
</dbReference>
<feature type="domain" description="SGNH hydrolase-type esterase" evidence="1">
    <location>
        <begin position="48"/>
        <end position="233"/>
    </location>
</feature>
<dbReference type="Gene3D" id="3.40.50.1110">
    <property type="entry name" value="SGNH hydrolase"/>
    <property type="match status" value="1"/>
</dbReference>
<evidence type="ECO:0000259" key="1">
    <source>
        <dbReference type="Pfam" id="PF13472"/>
    </source>
</evidence>
<organism evidence="2 3">
    <name type="scientific">Peronospora effusa</name>
    <dbReference type="NCBI Taxonomy" id="542832"/>
    <lineage>
        <taxon>Eukaryota</taxon>
        <taxon>Sar</taxon>
        <taxon>Stramenopiles</taxon>
        <taxon>Oomycota</taxon>
        <taxon>Peronosporomycetes</taxon>
        <taxon>Peronosporales</taxon>
        <taxon>Peronosporaceae</taxon>
        <taxon>Peronospora</taxon>
    </lineage>
</organism>
<proteinExistence type="predicted"/>
<dbReference type="InterPro" id="IPR013830">
    <property type="entry name" value="SGNH_hydro"/>
</dbReference>
<dbReference type="PANTHER" id="PTHR14209">
    <property type="entry name" value="ISOAMYL ACETATE-HYDROLYZING ESTERASE 1"/>
    <property type="match status" value="1"/>
</dbReference>
<keyword evidence="3" id="KW-1185">Reference proteome</keyword>